<sequence>MFWSGSDTKKPMIDVEPPPPGYNNIGETQLAAEKYADSPSKLSMNKGSNPSPTMQEIQALGSELRTNSAVKIDVEEIRSILEPIPGEDNQSQKSGGKEELVKKSEQDGISTCCLWKYLNCHTNHKGILQGSRRPIPSKIHVIQHWRKQLNYRINQKKLAILVDSNNDSNVTYQELDEFSNCIAFKLKKLKFSGWFENHNPSEELVIAMCHPACYEYIVIILAILKLGAAFLPISYELPVERIAEIIKLTRPVLTIINSEQEEHFAVVGSLVEMDILLIDDIWAMLERGLIDESIRPFQDPIKSPNPTRPYLPMWKRTVAVAVVPSENHELQAYYYDSRAFLNRMEWENHFFVFLSSEYVLAPPTYDTIDSLADILTALTVGVTLVVLSSPNDFLQPDQLFSYCKTYKVRRLSLWPTLLRSCTFAMQLFDDLVQQAYTVRYWYVIGGLLRIELAEMFFELAPPLALLVHMYHFEDCLGALAFHIYECGGNTQNFYSKLPVGLPVPNTDIYILGPDMKPVKDGTSGTIYLTGVQLPKFGRKEIAQPANSVYLPNPFSNHKDRQVMIQTTDVGRINKRKNGARVLIHEVTSARYFYVTNQVVWLSHIEVYLRRVPHLVKKCHCICYRPNEEDQILVAFCVLASTQVSVVQVDEELRLCLPLIMIPEVVSVEEIPLLPDSKGIDENSLLKFYQELRQEGRGFDNWEVLNIGDPHILRAAKILAYVVYTFLGIPIAELVEKLWSWSYLSLRHASVCKGVCIVKELHRNRYPIYIDDFLWASDLNVISIKMVEARKERGFCNNRCPADEVLFVKNRYRLEVMMNNTRGIICNLLAKCFTQRNQLDYFAEVSYVDMRKFFDSTWPLFVSKKLSIVIRKKKDRNRVVGAVLCMSWHDEIKLTNNSISANVSYKIELIQFLEAGLTDDHFPQDGTNVLQICYLGLDSSQLTSFEIHGLTDKIIRSMLIVSKVRGFDAMVVITFDFFSLDICVNTYDFEVAKECQVNQFVACDGTRPYELCPDSLIAAICWKPLSKIEETHPSQKMSVKHKTLTFSHEHKKPWNDK</sequence>
<keyword evidence="6" id="KW-1185">Reference proteome</keyword>
<protein>
    <recommendedName>
        <fullName evidence="4">AMP-dependent synthetase/ligase domain-containing protein</fullName>
    </recommendedName>
</protein>
<dbReference type="InterPro" id="IPR045851">
    <property type="entry name" value="AMP-bd_C_sf"/>
</dbReference>
<comment type="caution">
    <text evidence="5">The sequence shown here is derived from an EMBL/GenBank/DDBJ whole genome shotgun (WGS) entry which is preliminary data.</text>
</comment>
<evidence type="ECO:0000259" key="4">
    <source>
        <dbReference type="Pfam" id="PF00501"/>
    </source>
</evidence>
<reference evidence="5 6" key="1">
    <citation type="submission" date="2024-08" db="EMBL/GenBank/DDBJ databases">
        <authorList>
            <person name="Cucini C."/>
            <person name="Frati F."/>
        </authorList>
    </citation>
    <scope>NUCLEOTIDE SEQUENCE [LARGE SCALE GENOMIC DNA]</scope>
</reference>
<feature type="domain" description="AMP-dependent synthetase/ligase" evidence="4">
    <location>
        <begin position="160"/>
        <end position="265"/>
    </location>
</feature>
<evidence type="ECO:0000256" key="1">
    <source>
        <dbReference type="ARBA" id="ARBA00022450"/>
    </source>
</evidence>
<feature type="region of interest" description="Disordered" evidence="3">
    <location>
        <begin position="81"/>
        <end position="101"/>
    </location>
</feature>
<feature type="compositionally biased region" description="Polar residues" evidence="3">
    <location>
        <begin position="40"/>
        <end position="54"/>
    </location>
</feature>
<evidence type="ECO:0000313" key="6">
    <source>
        <dbReference type="Proteomes" id="UP001642540"/>
    </source>
</evidence>
<dbReference type="Gene3D" id="3.40.50.12780">
    <property type="entry name" value="N-terminal domain of ligase-like"/>
    <property type="match status" value="1"/>
</dbReference>
<evidence type="ECO:0000256" key="3">
    <source>
        <dbReference type="SAM" id="MobiDB-lite"/>
    </source>
</evidence>
<proteinExistence type="predicted"/>
<name>A0ABP1QIK0_9HEXA</name>
<organism evidence="5 6">
    <name type="scientific">Orchesella dallaii</name>
    <dbReference type="NCBI Taxonomy" id="48710"/>
    <lineage>
        <taxon>Eukaryota</taxon>
        <taxon>Metazoa</taxon>
        <taxon>Ecdysozoa</taxon>
        <taxon>Arthropoda</taxon>
        <taxon>Hexapoda</taxon>
        <taxon>Collembola</taxon>
        <taxon>Entomobryomorpha</taxon>
        <taxon>Entomobryoidea</taxon>
        <taxon>Orchesellidae</taxon>
        <taxon>Orchesellinae</taxon>
        <taxon>Orchesella</taxon>
    </lineage>
</organism>
<feature type="region of interest" description="Disordered" evidence="3">
    <location>
        <begin position="1"/>
        <end position="54"/>
    </location>
</feature>
<dbReference type="SUPFAM" id="SSF56801">
    <property type="entry name" value="Acetyl-CoA synthetase-like"/>
    <property type="match status" value="1"/>
</dbReference>
<gene>
    <name evidence="5" type="ORF">ODALV1_LOCUS11681</name>
</gene>
<dbReference type="Pfam" id="PF00501">
    <property type="entry name" value="AMP-binding"/>
    <property type="match status" value="2"/>
</dbReference>
<keyword evidence="2" id="KW-0597">Phosphoprotein</keyword>
<keyword evidence="1" id="KW-0596">Phosphopantetheine</keyword>
<feature type="domain" description="AMP-dependent synthetase/ligase" evidence="4">
    <location>
        <begin position="356"/>
        <end position="533"/>
    </location>
</feature>
<dbReference type="InterPro" id="IPR042099">
    <property type="entry name" value="ANL_N_sf"/>
</dbReference>
<dbReference type="Gene3D" id="3.40.630.30">
    <property type="match status" value="1"/>
</dbReference>
<evidence type="ECO:0000256" key="2">
    <source>
        <dbReference type="ARBA" id="ARBA00022553"/>
    </source>
</evidence>
<dbReference type="EMBL" id="CAXLJM020000035">
    <property type="protein sequence ID" value="CAL8104188.1"/>
    <property type="molecule type" value="Genomic_DNA"/>
</dbReference>
<dbReference type="Proteomes" id="UP001642540">
    <property type="component" value="Unassembled WGS sequence"/>
</dbReference>
<dbReference type="Gene3D" id="3.30.300.30">
    <property type="match status" value="1"/>
</dbReference>
<accession>A0ABP1QIK0</accession>
<dbReference type="PANTHER" id="PTHR44845">
    <property type="entry name" value="CARRIER DOMAIN-CONTAINING PROTEIN"/>
    <property type="match status" value="1"/>
</dbReference>
<dbReference type="PANTHER" id="PTHR44845:SF6">
    <property type="entry name" value="BETA-ALANINE-ACTIVATING ENZYME"/>
    <property type="match status" value="1"/>
</dbReference>
<evidence type="ECO:0000313" key="5">
    <source>
        <dbReference type="EMBL" id="CAL8104188.1"/>
    </source>
</evidence>
<dbReference type="InterPro" id="IPR000873">
    <property type="entry name" value="AMP-dep_synth/lig_dom"/>
</dbReference>